<comment type="caution">
    <text evidence="3">The sequence shown here is derived from an EMBL/GenBank/DDBJ whole genome shotgun (WGS) entry which is preliminary data.</text>
</comment>
<proteinExistence type="predicted"/>
<evidence type="ECO:0000256" key="1">
    <source>
        <dbReference type="PROSITE-ProRule" id="PRU00339"/>
    </source>
</evidence>
<dbReference type="InterPro" id="IPR019734">
    <property type="entry name" value="TPR_rpt"/>
</dbReference>
<feature type="compositionally biased region" description="Pro residues" evidence="2">
    <location>
        <begin position="649"/>
        <end position="665"/>
    </location>
</feature>
<name>A0ABV5PB56_STRCM</name>
<feature type="compositionally biased region" description="Low complexity" evidence="2">
    <location>
        <begin position="637"/>
        <end position="648"/>
    </location>
</feature>
<dbReference type="RefSeq" id="WP_345227792.1">
    <property type="nucleotide sequence ID" value="NZ_BAAAXE010000014.1"/>
</dbReference>
<feature type="compositionally biased region" description="Basic and acidic residues" evidence="2">
    <location>
        <begin position="840"/>
        <end position="868"/>
    </location>
</feature>
<evidence type="ECO:0008006" key="5">
    <source>
        <dbReference type="Google" id="ProtNLM"/>
    </source>
</evidence>
<sequence>MTSQHSGAAAGGDERAAAGAFGKAVAAYAREDFAAAVGHLRLLDRDGPVPAHRAAAHAALHGALAARVRDWGRCYDWYLASLAPHDARLTLQVSGPCSVADCGSVAASRCGQCGGGCCFAHGVRHGDGAHRCLPCLNLALTNLAQAAVLTARTAEAVRVLRSWARPGDPSAASELLRGLAPADRAETDSLVSAFFPYGTRAAPPPPAHRTSRQHVCTLALHRALTRGGYPEWERVGRPTARDIQGHASALYGQSSAGTARRLTAAGNHLGAWRHWLAIWRTRPFDLASAHGLGVAALRLLASGAPLDRDDRLAATRQSVTCWAAALHSPACRAAMREVCGEDFEDGVWATAVDDLRSRITQLCRDQDRAGGTAPHRSLELRWRLECEAASRWAALPARDAPAPAAPGFFCGPLYLDEVGTLGANWSRRVRELRDAMPRTRPAGQGGLVPAELFGPDAVLATLLREGRWQEVIDAVEETRPDWRVRAAAARSGTPAGSGRSRPDRTEADDEAAALRFLGTAHARRAGEHARGRRWSQALGDFEEALRAGQDVTRYADEICRAAVGAGTTVRGQVKEGHAQAGFLERGLRLVPGDRELMRNLTAVSLRLAEQAERRGHREEAERRYRRARELSPEDPQARAGLARTARAPGAPPAPPAPAPPPPPSRPATGTATGTTPVGAGAGARNVPSGVGSVKWLIAEALHQEALGLARAGRRDKALAVMREAASRLTGHPDARFSGESPEVDVARGLWRERRPYRAYDEPSLRAHAETLWLSLSYHPLEENTGLPDVLAKWASALLARSAYDEIIALRERCTGAEGDLTEFHEVLVHAYRLRAMRRRRADDPAGAERDSEAARAVQGRDRPRKQDTSEVDPPEGV</sequence>
<dbReference type="PROSITE" id="PS50005">
    <property type="entry name" value="TPR"/>
    <property type="match status" value="1"/>
</dbReference>
<feature type="compositionally biased region" description="Low complexity" evidence="2">
    <location>
        <begin position="666"/>
        <end position="684"/>
    </location>
</feature>
<feature type="region of interest" description="Disordered" evidence="2">
    <location>
        <begin position="839"/>
        <end position="877"/>
    </location>
</feature>
<feature type="region of interest" description="Disordered" evidence="2">
    <location>
        <begin position="610"/>
        <end position="684"/>
    </location>
</feature>
<gene>
    <name evidence="3" type="ORF">ACFFTU_10440</name>
</gene>
<dbReference type="Gene3D" id="1.25.40.10">
    <property type="entry name" value="Tetratricopeptide repeat domain"/>
    <property type="match status" value="1"/>
</dbReference>
<accession>A0ABV5PB56</accession>
<evidence type="ECO:0000313" key="3">
    <source>
        <dbReference type="EMBL" id="MFB9520364.1"/>
    </source>
</evidence>
<dbReference type="InterPro" id="IPR011990">
    <property type="entry name" value="TPR-like_helical_dom_sf"/>
</dbReference>
<evidence type="ECO:0000313" key="4">
    <source>
        <dbReference type="Proteomes" id="UP001589718"/>
    </source>
</evidence>
<dbReference type="Proteomes" id="UP001589718">
    <property type="component" value="Unassembled WGS sequence"/>
</dbReference>
<feature type="region of interest" description="Disordered" evidence="2">
    <location>
        <begin position="485"/>
        <end position="508"/>
    </location>
</feature>
<protein>
    <recommendedName>
        <fullName evidence="5">Tetratricopeptide repeat protein</fullName>
    </recommendedName>
</protein>
<evidence type="ECO:0000256" key="2">
    <source>
        <dbReference type="SAM" id="MobiDB-lite"/>
    </source>
</evidence>
<keyword evidence="1" id="KW-0802">TPR repeat</keyword>
<feature type="compositionally biased region" description="Basic and acidic residues" evidence="2">
    <location>
        <begin position="610"/>
        <end position="631"/>
    </location>
</feature>
<dbReference type="EMBL" id="JBHMCR010000005">
    <property type="protein sequence ID" value="MFB9520364.1"/>
    <property type="molecule type" value="Genomic_DNA"/>
</dbReference>
<keyword evidence="4" id="KW-1185">Reference proteome</keyword>
<dbReference type="SUPFAM" id="SSF48452">
    <property type="entry name" value="TPR-like"/>
    <property type="match status" value="1"/>
</dbReference>
<organism evidence="3 4">
    <name type="scientific">Streptomyces cremeus</name>
    <dbReference type="NCBI Taxonomy" id="66881"/>
    <lineage>
        <taxon>Bacteria</taxon>
        <taxon>Bacillati</taxon>
        <taxon>Actinomycetota</taxon>
        <taxon>Actinomycetes</taxon>
        <taxon>Kitasatosporales</taxon>
        <taxon>Streptomycetaceae</taxon>
        <taxon>Streptomyces</taxon>
    </lineage>
</organism>
<feature type="repeat" description="TPR" evidence="1">
    <location>
        <begin position="601"/>
        <end position="634"/>
    </location>
</feature>
<reference evidence="3 4" key="1">
    <citation type="submission" date="2024-09" db="EMBL/GenBank/DDBJ databases">
        <authorList>
            <person name="Sun Q."/>
            <person name="Mori K."/>
        </authorList>
    </citation>
    <scope>NUCLEOTIDE SEQUENCE [LARGE SCALE GENOMIC DNA]</scope>
    <source>
        <strain evidence="3 4">JCM 4362</strain>
    </source>
</reference>